<keyword evidence="7" id="KW-1185">Reference proteome</keyword>
<name>A0A0C9TMI2_PAXIN</name>
<dbReference type="InterPro" id="IPR001680">
    <property type="entry name" value="WD40_rpt"/>
</dbReference>
<dbReference type="Gene3D" id="2.130.10.10">
    <property type="entry name" value="YVTN repeat-like/Quinoprotein amine dehydrogenase"/>
    <property type="match status" value="1"/>
</dbReference>
<evidence type="ECO:0000256" key="1">
    <source>
        <dbReference type="ARBA" id="ARBA00022574"/>
    </source>
</evidence>
<dbReference type="Proteomes" id="UP000053647">
    <property type="component" value="Unassembled WGS sequence"/>
</dbReference>
<feature type="compositionally biased region" description="Polar residues" evidence="5">
    <location>
        <begin position="423"/>
        <end position="439"/>
    </location>
</feature>
<evidence type="ECO:0000256" key="4">
    <source>
        <dbReference type="SAM" id="Coils"/>
    </source>
</evidence>
<dbReference type="SMART" id="SM00320">
    <property type="entry name" value="WD40"/>
    <property type="match status" value="1"/>
</dbReference>
<feature type="region of interest" description="Disordered" evidence="5">
    <location>
        <begin position="416"/>
        <end position="439"/>
    </location>
</feature>
<evidence type="ECO:0000256" key="5">
    <source>
        <dbReference type="SAM" id="MobiDB-lite"/>
    </source>
</evidence>
<feature type="region of interest" description="Disordered" evidence="5">
    <location>
        <begin position="86"/>
        <end position="240"/>
    </location>
</feature>
<keyword evidence="4" id="KW-0175">Coiled coil</keyword>
<keyword evidence="2" id="KW-0677">Repeat</keyword>
<dbReference type="HOGENOM" id="CLU_523860_0_0_1"/>
<dbReference type="AlphaFoldDB" id="A0A0C9TMI2"/>
<keyword evidence="1 3" id="KW-0853">WD repeat</keyword>
<feature type="coiled-coil region" evidence="4">
    <location>
        <begin position="459"/>
        <end position="486"/>
    </location>
</feature>
<evidence type="ECO:0000313" key="6">
    <source>
        <dbReference type="EMBL" id="KIJ08992.1"/>
    </source>
</evidence>
<dbReference type="PROSITE" id="PS50082">
    <property type="entry name" value="WD_REPEATS_2"/>
    <property type="match status" value="2"/>
</dbReference>
<feature type="compositionally biased region" description="Basic and acidic residues" evidence="5">
    <location>
        <begin position="154"/>
        <end position="172"/>
    </location>
</feature>
<evidence type="ECO:0000256" key="2">
    <source>
        <dbReference type="ARBA" id="ARBA00022737"/>
    </source>
</evidence>
<feature type="compositionally biased region" description="Basic and acidic residues" evidence="5">
    <location>
        <begin position="111"/>
        <end position="123"/>
    </location>
</feature>
<dbReference type="InterPro" id="IPR015943">
    <property type="entry name" value="WD40/YVTN_repeat-like_dom_sf"/>
</dbReference>
<dbReference type="SUPFAM" id="SSF50998">
    <property type="entry name" value="Quinoprotein alcohol dehydrogenase-like"/>
    <property type="match status" value="1"/>
</dbReference>
<dbReference type="InterPro" id="IPR011047">
    <property type="entry name" value="Quinoprotein_ADH-like_sf"/>
</dbReference>
<sequence>MPMGIDGVPLRDGNTFATTSEDRTVRFWNLKTGNQKSRFLQHQAAVVRIALSPDGTLLATGDHEGTVYIWDMKGIEAEFDEVQHGAEASNVENPPNVAEEHDNSEPGQEQDQPKVTHEDDGKSETSSTRRRLDASSMFRFWEGFNRAEPSDATGKQEGKADNHNEDKPDSHSHSHSHGHRRISKQLKYFCQSLKPSGKSKDSSGTPPSPEAAGTPEDPGRPSPEASTMASDYWQPPTVVDPGPAHRALEHERGDDIIHPQAAVPPFILHPMSKSAGSRAWKSLLHPFRGDQLPITTVYAAYGPNISAARPLCNLTSHVAICQPHVAAADTSQPPQVPEQWETIPGDYLTHLVLLDILPHTPTNDNHHDGSNENPNVHGPGAFCGLCSMLFSRRSTPRPNNPGADDSDVEMAELRRRTEHEKTSATLVSTRPATSTTNAVEGTQCEQIEHRSAHDNAVEVERLRTEAQRLRTEAERLHIKAQEKEAAASRTHELLILDRQIELARIHARSPAPGAMDPRQG</sequence>
<reference evidence="7" key="2">
    <citation type="submission" date="2015-01" db="EMBL/GenBank/DDBJ databases">
        <title>Evolutionary Origins and Diversification of the Mycorrhizal Mutualists.</title>
        <authorList>
            <consortium name="DOE Joint Genome Institute"/>
            <consortium name="Mycorrhizal Genomics Consortium"/>
            <person name="Kohler A."/>
            <person name="Kuo A."/>
            <person name="Nagy L.G."/>
            <person name="Floudas D."/>
            <person name="Copeland A."/>
            <person name="Barry K.W."/>
            <person name="Cichocki N."/>
            <person name="Veneault-Fourrey C."/>
            <person name="LaButti K."/>
            <person name="Lindquist E.A."/>
            <person name="Lipzen A."/>
            <person name="Lundell T."/>
            <person name="Morin E."/>
            <person name="Murat C."/>
            <person name="Riley R."/>
            <person name="Ohm R."/>
            <person name="Sun H."/>
            <person name="Tunlid A."/>
            <person name="Henrissat B."/>
            <person name="Grigoriev I.V."/>
            <person name="Hibbett D.S."/>
            <person name="Martin F."/>
        </authorList>
    </citation>
    <scope>NUCLEOTIDE SEQUENCE [LARGE SCALE GENOMIC DNA]</scope>
    <source>
        <strain evidence="7">ATCC 200175</strain>
    </source>
</reference>
<reference evidence="6 7" key="1">
    <citation type="submission" date="2014-06" db="EMBL/GenBank/DDBJ databases">
        <authorList>
            <consortium name="DOE Joint Genome Institute"/>
            <person name="Kuo A."/>
            <person name="Kohler A."/>
            <person name="Nagy L.G."/>
            <person name="Floudas D."/>
            <person name="Copeland A."/>
            <person name="Barry K.W."/>
            <person name="Cichocki N."/>
            <person name="Veneault-Fourrey C."/>
            <person name="LaButti K."/>
            <person name="Lindquist E.A."/>
            <person name="Lipzen A."/>
            <person name="Lundell T."/>
            <person name="Morin E."/>
            <person name="Murat C."/>
            <person name="Sun H."/>
            <person name="Tunlid A."/>
            <person name="Henrissat B."/>
            <person name="Grigoriev I.V."/>
            <person name="Hibbett D.S."/>
            <person name="Martin F."/>
            <person name="Nordberg H.P."/>
            <person name="Cantor M.N."/>
            <person name="Hua S.X."/>
        </authorList>
    </citation>
    <scope>NUCLEOTIDE SEQUENCE [LARGE SCALE GENOMIC DNA]</scope>
    <source>
        <strain evidence="6 7">ATCC 200175</strain>
    </source>
</reference>
<dbReference type="EMBL" id="KN819523">
    <property type="protein sequence ID" value="KIJ08992.1"/>
    <property type="molecule type" value="Genomic_DNA"/>
</dbReference>
<dbReference type="PANTHER" id="PTHR44019:SF8">
    <property type="entry name" value="POC1 CENTRIOLAR PROTEIN HOMOLOG"/>
    <property type="match status" value="1"/>
</dbReference>
<accession>A0A0C9TMI2</accession>
<organism evidence="6 7">
    <name type="scientific">Paxillus involutus ATCC 200175</name>
    <dbReference type="NCBI Taxonomy" id="664439"/>
    <lineage>
        <taxon>Eukaryota</taxon>
        <taxon>Fungi</taxon>
        <taxon>Dikarya</taxon>
        <taxon>Basidiomycota</taxon>
        <taxon>Agaricomycotina</taxon>
        <taxon>Agaricomycetes</taxon>
        <taxon>Agaricomycetidae</taxon>
        <taxon>Boletales</taxon>
        <taxon>Paxilineae</taxon>
        <taxon>Paxillaceae</taxon>
        <taxon>Paxillus</taxon>
    </lineage>
</organism>
<dbReference type="PROSITE" id="PS50294">
    <property type="entry name" value="WD_REPEATS_REGION"/>
    <property type="match status" value="1"/>
</dbReference>
<dbReference type="PANTHER" id="PTHR44019">
    <property type="entry name" value="WD REPEAT-CONTAINING PROTEIN 55"/>
    <property type="match status" value="1"/>
</dbReference>
<feature type="repeat" description="WD" evidence="3">
    <location>
        <begin position="39"/>
        <end position="73"/>
    </location>
</feature>
<proteinExistence type="predicted"/>
<feature type="compositionally biased region" description="Basic residues" evidence="5">
    <location>
        <begin position="173"/>
        <end position="184"/>
    </location>
</feature>
<dbReference type="InterPro" id="IPR050505">
    <property type="entry name" value="WDR55/POC1"/>
</dbReference>
<gene>
    <name evidence="6" type="ORF">PAXINDRAFT_17906</name>
</gene>
<evidence type="ECO:0000256" key="3">
    <source>
        <dbReference type="PROSITE-ProRule" id="PRU00221"/>
    </source>
</evidence>
<dbReference type="OrthoDB" id="2710521at2759"/>
<dbReference type="Pfam" id="PF00400">
    <property type="entry name" value="WD40"/>
    <property type="match status" value="2"/>
</dbReference>
<feature type="repeat" description="WD" evidence="3">
    <location>
        <begin position="12"/>
        <end position="38"/>
    </location>
</feature>
<protein>
    <submittedName>
        <fullName evidence="6">Uncharacterized protein</fullName>
    </submittedName>
</protein>
<evidence type="ECO:0000313" key="7">
    <source>
        <dbReference type="Proteomes" id="UP000053647"/>
    </source>
</evidence>